<keyword evidence="2" id="KW-1185">Reference proteome</keyword>
<name>G0PHS1_CAEBE</name>
<dbReference type="EMBL" id="GL380503">
    <property type="protein sequence ID" value="EGT56918.1"/>
    <property type="molecule type" value="Genomic_DNA"/>
</dbReference>
<sequence length="84" mass="8698">MPPNLIRRGLAPHIEFGLRMGYIGYVRVPNDEEEVPPAPLIASSEPEIGPGSGAQRIEPAAMEVVTNAVNVLSPGGSGAPVADP</sequence>
<evidence type="ECO:0000313" key="2">
    <source>
        <dbReference type="Proteomes" id="UP000008068"/>
    </source>
</evidence>
<evidence type="ECO:0000313" key="1">
    <source>
        <dbReference type="EMBL" id="EGT56918.1"/>
    </source>
</evidence>
<dbReference type="InParanoid" id="G0PHS1"/>
<gene>
    <name evidence="1" type="ORF">CAEBREN_14294</name>
</gene>
<dbReference type="HOGENOM" id="CLU_2529471_0_0_1"/>
<accession>G0PHS1</accession>
<dbReference type="Proteomes" id="UP000008068">
    <property type="component" value="Unassembled WGS sequence"/>
</dbReference>
<dbReference type="AlphaFoldDB" id="G0PHS1"/>
<proteinExistence type="predicted"/>
<reference evidence="2" key="1">
    <citation type="submission" date="2011-07" db="EMBL/GenBank/DDBJ databases">
        <authorList>
            <consortium name="Caenorhabditis brenneri Sequencing and Analysis Consortium"/>
            <person name="Wilson R.K."/>
        </authorList>
    </citation>
    <scope>NUCLEOTIDE SEQUENCE [LARGE SCALE GENOMIC DNA]</scope>
    <source>
        <strain evidence="2">PB2801</strain>
    </source>
</reference>
<organism evidence="2">
    <name type="scientific">Caenorhabditis brenneri</name>
    <name type="common">Nematode worm</name>
    <dbReference type="NCBI Taxonomy" id="135651"/>
    <lineage>
        <taxon>Eukaryota</taxon>
        <taxon>Metazoa</taxon>
        <taxon>Ecdysozoa</taxon>
        <taxon>Nematoda</taxon>
        <taxon>Chromadorea</taxon>
        <taxon>Rhabditida</taxon>
        <taxon>Rhabditina</taxon>
        <taxon>Rhabditomorpha</taxon>
        <taxon>Rhabditoidea</taxon>
        <taxon>Rhabditidae</taxon>
        <taxon>Peloderinae</taxon>
        <taxon>Caenorhabditis</taxon>
    </lineage>
</organism>
<protein>
    <submittedName>
        <fullName evidence="1">Uncharacterized protein</fullName>
    </submittedName>
</protein>